<gene>
    <name evidence="2" type="ORF">GKE44_01300</name>
    <name evidence="1" type="ORF">LIZ82_00730</name>
</gene>
<name>A0A7X2JJE9_9FIRM</name>
<organism evidence="2 3">
    <name type="scientific">Agathobacter rectalis</name>
    <dbReference type="NCBI Taxonomy" id="39491"/>
    <lineage>
        <taxon>Bacteria</taxon>
        <taxon>Bacillati</taxon>
        <taxon>Bacillota</taxon>
        <taxon>Clostridia</taxon>
        <taxon>Lachnospirales</taxon>
        <taxon>Lachnospiraceae</taxon>
        <taxon>Agathobacter</taxon>
    </lineage>
</organism>
<dbReference type="Proteomes" id="UP001197741">
    <property type="component" value="Unassembled WGS sequence"/>
</dbReference>
<comment type="caution">
    <text evidence="2">The sequence shown here is derived from an EMBL/GenBank/DDBJ whole genome shotgun (WGS) entry which is preliminary data.</text>
</comment>
<protein>
    <submittedName>
        <fullName evidence="2">Uncharacterized protein</fullName>
    </submittedName>
</protein>
<proteinExistence type="predicted"/>
<sequence>MAAISKPVTNAFVINSKMVDAFFAKKNKSSVDAINRVKNRKKKLAK</sequence>
<reference evidence="1" key="2">
    <citation type="submission" date="2021-10" db="EMBL/GenBank/DDBJ databases">
        <title>Collection of gut derived symbiotic bacterial strains cultured from healthy donors.</title>
        <authorList>
            <person name="Lin H."/>
            <person name="Littmann E."/>
            <person name="Kohout C."/>
            <person name="Pamer E.G."/>
        </authorList>
    </citation>
    <scope>NUCLEOTIDE SEQUENCE</scope>
    <source>
        <strain evidence="1">DFI.7.28A</strain>
    </source>
</reference>
<evidence type="ECO:0000313" key="2">
    <source>
        <dbReference type="EMBL" id="MSD25837.1"/>
    </source>
</evidence>
<dbReference type="RefSeq" id="WP_154268051.1">
    <property type="nucleotide sequence ID" value="NZ_JAJCJQ010000001.1"/>
</dbReference>
<dbReference type="EMBL" id="JAJCJQ010000001">
    <property type="protein sequence ID" value="MCB6959421.1"/>
    <property type="molecule type" value="Genomic_DNA"/>
</dbReference>
<reference evidence="2 3" key="1">
    <citation type="journal article" date="2019" name="Nat. Med.">
        <title>A library of human gut bacterial isolates paired with longitudinal multiomics data enables mechanistic microbiome research.</title>
        <authorList>
            <person name="Poyet M."/>
            <person name="Groussin M."/>
            <person name="Gibbons S.M."/>
            <person name="Avila-Pacheco J."/>
            <person name="Jiang X."/>
            <person name="Kearney S.M."/>
            <person name="Perrotta A.R."/>
            <person name="Berdy B."/>
            <person name="Zhao S."/>
            <person name="Lieberman T.D."/>
            <person name="Swanson P.K."/>
            <person name="Smith M."/>
            <person name="Roesemann S."/>
            <person name="Alexander J.E."/>
            <person name="Rich S.A."/>
            <person name="Livny J."/>
            <person name="Vlamakis H."/>
            <person name="Clish C."/>
            <person name="Bullock K."/>
            <person name="Deik A."/>
            <person name="Scott J."/>
            <person name="Pierce K.A."/>
            <person name="Xavier R.J."/>
            <person name="Alm E.J."/>
        </authorList>
    </citation>
    <scope>NUCLEOTIDE SEQUENCE [LARGE SCALE GENOMIC DNA]</scope>
    <source>
        <strain evidence="2 3">BIOML-A5</strain>
    </source>
</reference>
<dbReference type="EMBL" id="WKQV01000001">
    <property type="protein sequence ID" value="MSD25837.1"/>
    <property type="molecule type" value="Genomic_DNA"/>
</dbReference>
<evidence type="ECO:0000313" key="1">
    <source>
        <dbReference type="EMBL" id="MCB6959421.1"/>
    </source>
</evidence>
<evidence type="ECO:0000313" key="3">
    <source>
        <dbReference type="Proteomes" id="UP000465607"/>
    </source>
</evidence>
<accession>A0A7X2JJE9</accession>
<dbReference type="AlphaFoldDB" id="A0A7X2JJE9"/>
<dbReference type="Proteomes" id="UP000465607">
    <property type="component" value="Unassembled WGS sequence"/>
</dbReference>